<organism evidence="1 2">
    <name type="scientific">Acinetobacter piscicola</name>
    <dbReference type="NCBI Taxonomy" id="2006115"/>
    <lineage>
        <taxon>Bacteria</taxon>
        <taxon>Pseudomonadati</taxon>
        <taxon>Pseudomonadota</taxon>
        <taxon>Gammaproteobacteria</taxon>
        <taxon>Moraxellales</taxon>
        <taxon>Moraxellaceae</taxon>
        <taxon>Acinetobacter</taxon>
    </lineage>
</organism>
<dbReference type="Proteomes" id="UP000593966">
    <property type="component" value="Chromosome"/>
</dbReference>
<dbReference type="SUPFAM" id="SSF81901">
    <property type="entry name" value="HCP-like"/>
    <property type="match status" value="1"/>
</dbReference>
<protein>
    <submittedName>
        <fullName evidence="1">Sel1 repeat family protein</fullName>
    </submittedName>
</protein>
<dbReference type="EMBL" id="CP048659">
    <property type="protein sequence ID" value="QOW47543.1"/>
    <property type="molecule type" value="Genomic_DNA"/>
</dbReference>
<reference evidence="1 2" key="1">
    <citation type="submission" date="2020-02" db="EMBL/GenBank/DDBJ databases">
        <title>Tigecycline-resistant Acinetobacter species from pigs and migratory birds.</title>
        <authorList>
            <person name="Chen C."/>
            <person name="Sun J."/>
            <person name="Liao X.-P."/>
            <person name="Liu Y.-H."/>
        </authorList>
    </citation>
    <scope>NUCLEOTIDE SEQUENCE [LARGE SCALE GENOMIC DNA]</scope>
    <source>
        <strain evidence="1 2">YH12207_T</strain>
    </source>
</reference>
<dbReference type="SMART" id="SM00671">
    <property type="entry name" value="SEL1"/>
    <property type="match status" value="1"/>
</dbReference>
<evidence type="ECO:0000313" key="1">
    <source>
        <dbReference type="EMBL" id="QOW47543.1"/>
    </source>
</evidence>
<keyword evidence="2" id="KW-1185">Reference proteome</keyword>
<name>A0A7S6VZ40_9GAMM</name>
<accession>A0A7S6VZ40</accession>
<dbReference type="Gene3D" id="1.25.40.10">
    <property type="entry name" value="Tetratricopeptide repeat domain"/>
    <property type="match status" value="1"/>
</dbReference>
<evidence type="ECO:0000313" key="2">
    <source>
        <dbReference type="Proteomes" id="UP000593966"/>
    </source>
</evidence>
<dbReference type="Pfam" id="PF08238">
    <property type="entry name" value="Sel1"/>
    <property type="match status" value="1"/>
</dbReference>
<sequence length="113" mass="12993">MLVHIFKRFLESTSSHSMTEININDEALLNGRPSSSCSIENHDTRNIMWGYLRAALRGDQEAQYQMGLNYLNGHLGLDRSYIHAEKWLEQAAHQGHPFAKEELKKAYNQLAFS</sequence>
<dbReference type="RefSeq" id="WP_180047102.1">
    <property type="nucleotide sequence ID" value="NZ_CP048659.1"/>
</dbReference>
<dbReference type="AlphaFoldDB" id="A0A7S6VZ40"/>
<proteinExistence type="predicted"/>
<gene>
    <name evidence="1" type="ORF">G0028_17570</name>
</gene>
<dbReference type="InterPro" id="IPR011990">
    <property type="entry name" value="TPR-like_helical_dom_sf"/>
</dbReference>
<dbReference type="InterPro" id="IPR006597">
    <property type="entry name" value="Sel1-like"/>
</dbReference>